<feature type="transmembrane region" description="Helical" evidence="1">
    <location>
        <begin position="63"/>
        <end position="82"/>
    </location>
</feature>
<comment type="caution">
    <text evidence="2">The sequence shown here is derived from an EMBL/GenBank/DDBJ whole genome shotgun (WGS) entry which is preliminary data.</text>
</comment>
<protein>
    <submittedName>
        <fullName evidence="2">Uncharacterized protein</fullName>
    </submittedName>
</protein>
<name>A0ABU3WM99_9NOCA</name>
<evidence type="ECO:0000313" key="2">
    <source>
        <dbReference type="EMBL" id="MDV2475122.1"/>
    </source>
</evidence>
<evidence type="ECO:0000313" key="4">
    <source>
        <dbReference type="Proteomes" id="UP001275440"/>
    </source>
</evidence>
<proteinExistence type="predicted"/>
<gene>
    <name evidence="2" type="ORF">F8M49_06250</name>
    <name evidence="3" type="ORF">F8M49_21165</name>
</gene>
<keyword evidence="1" id="KW-0472">Membrane</keyword>
<organism evidence="2 4">
    <name type="scientific">Rhodococcus zopfii</name>
    <dbReference type="NCBI Taxonomy" id="43772"/>
    <lineage>
        <taxon>Bacteria</taxon>
        <taxon>Bacillati</taxon>
        <taxon>Actinomycetota</taxon>
        <taxon>Actinomycetes</taxon>
        <taxon>Mycobacteriales</taxon>
        <taxon>Nocardiaceae</taxon>
        <taxon>Rhodococcus</taxon>
    </lineage>
</organism>
<sequence>MSSLTRPLTDKELAAAGIEPAPIAHETFTQVFAVHDGELEVVAEDNDDAEDAPPASKRITPVVAIWCLTYSSAIGALIAAAVTR</sequence>
<dbReference type="EMBL" id="WBMO01000001">
    <property type="protein sequence ID" value="MDV2475122.1"/>
    <property type="molecule type" value="Genomic_DNA"/>
</dbReference>
<keyword evidence="1" id="KW-1133">Transmembrane helix</keyword>
<evidence type="ECO:0000256" key="1">
    <source>
        <dbReference type="SAM" id="Phobius"/>
    </source>
</evidence>
<keyword evidence="4" id="KW-1185">Reference proteome</keyword>
<evidence type="ECO:0000313" key="3">
    <source>
        <dbReference type="EMBL" id="MDV2477231.1"/>
    </source>
</evidence>
<accession>A0ABU3WM99</accession>
<keyword evidence="1" id="KW-0812">Transmembrane</keyword>
<dbReference type="Proteomes" id="UP001275440">
    <property type="component" value="Unassembled WGS sequence"/>
</dbReference>
<dbReference type="EMBL" id="WBMO01000002">
    <property type="protein sequence ID" value="MDV2477231.1"/>
    <property type="molecule type" value="Genomic_DNA"/>
</dbReference>
<reference evidence="2 4" key="1">
    <citation type="submission" date="2019-10" db="EMBL/GenBank/DDBJ databases">
        <title>Draft Genome Assembly of Rhodococcus zopfii DSM44189.</title>
        <authorList>
            <person name="Sutton J.M."/>
            <person name="Akob D.M."/>
            <person name="Bushman T.J."/>
        </authorList>
    </citation>
    <scope>NUCLEOTIDE SEQUENCE [LARGE SCALE GENOMIC DNA]</scope>
    <source>
        <strain evidence="2 4">DSM 44189</strain>
    </source>
</reference>